<keyword evidence="3" id="KW-0735">Signal-anchor</keyword>
<dbReference type="STRING" id="225164.V4B9P9"/>
<keyword evidence="5" id="KW-1185">Reference proteome</keyword>
<dbReference type="PANTHER" id="PTHR11927:SF9">
    <property type="entry name" value="L-FUCOSYLTRANSFERASE"/>
    <property type="match status" value="1"/>
</dbReference>
<keyword evidence="2 3" id="KW-0808">Transferase</keyword>
<evidence type="ECO:0000256" key="1">
    <source>
        <dbReference type="ARBA" id="ARBA00022676"/>
    </source>
</evidence>
<evidence type="ECO:0000313" key="5">
    <source>
        <dbReference type="Proteomes" id="UP000030746"/>
    </source>
</evidence>
<dbReference type="OrthoDB" id="3226at2759"/>
<keyword evidence="1 3" id="KW-0328">Glycosyltransferase</keyword>
<sequence length="203" mass="23904">MPNNKSFRVSNYLQSYKYFEKYRDEVRSILNFRDEIVKTATLKLESLLSEKYGGEIKRKSFNRTLVGVHIRRGDYLLKEKQKFGYKVATRDYIHSAMDYMRNKYSNITFIVCSMDLRWTIDVVNDMIDVIISPVSSDVIDMALLSIMDHTIITVGTYGFWSAWLNKNNGTVIYYKDFMVPNSRFARGFANPNTDTYYPYWIGM</sequence>
<dbReference type="Pfam" id="PF01531">
    <property type="entry name" value="Glyco_transf_11"/>
    <property type="match status" value="1"/>
</dbReference>
<dbReference type="InterPro" id="IPR002516">
    <property type="entry name" value="Glyco_trans_11"/>
</dbReference>
<dbReference type="GO" id="GO:0005975">
    <property type="term" value="P:carbohydrate metabolic process"/>
    <property type="evidence" value="ECO:0007669"/>
    <property type="project" value="InterPro"/>
</dbReference>
<organism evidence="4 5">
    <name type="scientific">Lottia gigantea</name>
    <name type="common">Giant owl limpet</name>
    <dbReference type="NCBI Taxonomy" id="225164"/>
    <lineage>
        <taxon>Eukaryota</taxon>
        <taxon>Metazoa</taxon>
        <taxon>Spiralia</taxon>
        <taxon>Lophotrochozoa</taxon>
        <taxon>Mollusca</taxon>
        <taxon>Gastropoda</taxon>
        <taxon>Patellogastropoda</taxon>
        <taxon>Lottioidea</taxon>
        <taxon>Lottiidae</taxon>
        <taxon>Lottia</taxon>
    </lineage>
</organism>
<protein>
    <recommendedName>
        <fullName evidence="3">L-Fucosyltransferase</fullName>
        <ecNumber evidence="3">2.4.1.-</ecNumber>
    </recommendedName>
</protein>
<dbReference type="EC" id="2.4.1.-" evidence="3"/>
<evidence type="ECO:0000313" key="4">
    <source>
        <dbReference type="EMBL" id="ESO85694.1"/>
    </source>
</evidence>
<dbReference type="RefSeq" id="XP_009063930.1">
    <property type="nucleotide sequence ID" value="XM_009065682.1"/>
</dbReference>
<evidence type="ECO:0000256" key="2">
    <source>
        <dbReference type="ARBA" id="ARBA00022679"/>
    </source>
</evidence>
<comment type="subcellular location">
    <subcellularLocation>
        <location evidence="3">Golgi apparatus</location>
        <location evidence="3">Golgi stack membrane</location>
        <topology evidence="3">Single-pass type II membrane protein</topology>
    </subcellularLocation>
</comment>
<dbReference type="GeneID" id="20230237"/>
<dbReference type="CTD" id="20230237"/>
<name>V4B9P9_LOTGI</name>
<reference evidence="4 5" key="1">
    <citation type="journal article" date="2013" name="Nature">
        <title>Insights into bilaterian evolution from three spiralian genomes.</title>
        <authorList>
            <person name="Simakov O."/>
            <person name="Marletaz F."/>
            <person name="Cho S.J."/>
            <person name="Edsinger-Gonzales E."/>
            <person name="Havlak P."/>
            <person name="Hellsten U."/>
            <person name="Kuo D.H."/>
            <person name="Larsson T."/>
            <person name="Lv J."/>
            <person name="Arendt D."/>
            <person name="Savage R."/>
            <person name="Osoegawa K."/>
            <person name="de Jong P."/>
            <person name="Grimwood J."/>
            <person name="Chapman J.A."/>
            <person name="Shapiro H."/>
            <person name="Aerts A."/>
            <person name="Otillar R.P."/>
            <person name="Terry A.Y."/>
            <person name="Boore J.L."/>
            <person name="Grigoriev I.V."/>
            <person name="Lindberg D.R."/>
            <person name="Seaver E.C."/>
            <person name="Weisblat D.A."/>
            <person name="Putnam N.H."/>
            <person name="Rokhsar D.S."/>
        </authorList>
    </citation>
    <scope>NUCLEOTIDE SEQUENCE [LARGE SCALE GENOMIC DNA]</scope>
</reference>
<dbReference type="KEGG" id="lgi:LOTGIDRAFT_107563"/>
<proteinExistence type="inferred from homology"/>
<dbReference type="CDD" id="cd11301">
    <property type="entry name" value="Fut1_Fut2_like"/>
    <property type="match status" value="1"/>
</dbReference>
<dbReference type="HOGENOM" id="CLU_043399_5_0_1"/>
<gene>
    <name evidence="4" type="ORF">LOTGIDRAFT_107563</name>
</gene>
<dbReference type="UniPathway" id="UPA00378"/>
<keyword evidence="3" id="KW-0325">Glycoprotein</keyword>
<comment type="pathway">
    <text evidence="3">Protein modification; protein glycosylation.</text>
</comment>
<comment type="similarity">
    <text evidence="3">Belongs to the glycosyltransferase 11 family.</text>
</comment>
<dbReference type="GO" id="GO:0008107">
    <property type="term" value="F:galactoside 2-alpha-L-fucosyltransferase activity"/>
    <property type="evidence" value="ECO:0007669"/>
    <property type="project" value="InterPro"/>
</dbReference>
<dbReference type="AlphaFoldDB" id="V4B9P9"/>
<dbReference type="Proteomes" id="UP000030746">
    <property type="component" value="Unassembled WGS sequence"/>
</dbReference>
<keyword evidence="3" id="KW-0333">Golgi apparatus</keyword>
<dbReference type="EMBL" id="KB203274">
    <property type="protein sequence ID" value="ESO85694.1"/>
    <property type="molecule type" value="Genomic_DNA"/>
</dbReference>
<accession>V4B9P9</accession>
<evidence type="ECO:0000256" key="3">
    <source>
        <dbReference type="RuleBase" id="RU363129"/>
    </source>
</evidence>
<dbReference type="GO" id="GO:0032580">
    <property type="term" value="C:Golgi cisterna membrane"/>
    <property type="evidence" value="ECO:0007669"/>
    <property type="project" value="UniProtKB-SubCell"/>
</dbReference>
<keyword evidence="3" id="KW-0812">Transmembrane</keyword>
<dbReference type="OMA" id="RITHRWI"/>
<dbReference type="PANTHER" id="PTHR11927">
    <property type="entry name" value="GALACTOSIDE 2-L-FUCOSYLTRANSFERASE"/>
    <property type="match status" value="1"/>
</dbReference>